<dbReference type="GO" id="GO:0005737">
    <property type="term" value="C:cytoplasm"/>
    <property type="evidence" value="ECO:0007669"/>
    <property type="project" value="TreeGrafter"/>
</dbReference>
<dbReference type="PROSITE" id="PS51186">
    <property type="entry name" value="GNAT"/>
    <property type="match status" value="1"/>
</dbReference>
<gene>
    <name evidence="5" type="ORF">AYJ05_08265</name>
</gene>
<dbReference type="GO" id="GO:0008999">
    <property type="term" value="F:protein-N-terminal-alanine acetyltransferase activity"/>
    <property type="evidence" value="ECO:0007669"/>
    <property type="project" value="TreeGrafter"/>
</dbReference>
<reference evidence="6" key="1">
    <citation type="submission" date="2016-02" db="EMBL/GenBank/DDBJ databases">
        <authorList>
            <person name="Kaur G."/>
            <person name="Nair G.R."/>
            <person name="Mayilraj S."/>
        </authorList>
    </citation>
    <scope>NUCLEOTIDE SEQUENCE [LARGE SCALE GENOMIC DNA]</scope>
    <source>
        <strain evidence="6">GA-15</strain>
    </source>
</reference>
<evidence type="ECO:0000256" key="2">
    <source>
        <dbReference type="ARBA" id="ARBA00023315"/>
    </source>
</evidence>
<dbReference type="Pfam" id="PF13302">
    <property type="entry name" value="Acetyltransf_3"/>
    <property type="match status" value="1"/>
</dbReference>
<evidence type="ECO:0000256" key="3">
    <source>
        <dbReference type="ARBA" id="ARBA00038502"/>
    </source>
</evidence>
<proteinExistence type="inferred from homology"/>
<protein>
    <submittedName>
        <fullName evidence="5">Acetyltransferase</fullName>
    </submittedName>
</protein>
<comment type="caution">
    <text evidence="5">The sequence shown here is derived from an EMBL/GenBank/DDBJ whole genome shotgun (WGS) entry which is preliminary data.</text>
</comment>
<keyword evidence="6" id="KW-1185">Reference proteome</keyword>
<dbReference type="AlphaFoldDB" id="A0A177IRW1"/>
<evidence type="ECO:0000313" key="5">
    <source>
        <dbReference type="EMBL" id="OAH31560.1"/>
    </source>
</evidence>
<sequence length="245" mass="27542">MFNPFGWRLARLSPADASERHPYHPGWPEVTPMVLLPESKQFPRGLRVRLRPLVSTDKGAWRTQRIEDEKFLRPVEPTAVGSWKDAHSESSWRSHFHYLGSSARSGLLVPMVIEVNGQFAGQLTLGNIQHGGISDCWIGYWVYSKYTGAGVATAACGLGVDHAFRRIGLHRITATYMPENPASGKVLMANGFREEGYLRRNLHIDGAWRDHHFVALTREEYSTTAIDRLCASGRVLGYLARTKRA</sequence>
<dbReference type="InterPro" id="IPR051531">
    <property type="entry name" value="N-acetyltransferase"/>
</dbReference>
<dbReference type="InterPro" id="IPR016181">
    <property type="entry name" value="Acyl_CoA_acyltransferase"/>
</dbReference>
<dbReference type="EMBL" id="LSTQ01000004">
    <property type="protein sequence ID" value="OAH31560.1"/>
    <property type="molecule type" value="Genomic_DNA"/>
</dbReference>
<evidence type="ECO:0000259" key="4">
    <source>
        <dbReference type="PROSITE" id="PS51186"/>
    </source>
</evidence>
<evidence type="ECO:0000313" key="6">
    <source>
        <dbReference type="Proteomes" id="UP000076947"/>
    </source>
</evidence>
<keyword evidence="1 5" id="KW-0808">Transferase</keyword>
<feature type="domain" description="N-acetyltransferase" evidence="4">
    <location>
        <begin position="70"/>
        <end position="215"/>
    </location>
</feature>
<dbReference type="InterPro" id="IPR000182">
    <property type="entry name" value="GNAT_dom"/>
</dbReference>
<evidence type="ECO:0000256" key="1">
    <source>
        <dbReference type="ARBA" id="ARBA00022679"/>
    </source>
</evidence>
<dbReference type="Proteomes" id="UP000076947">
    <property type="component" value="Unassembled WGS sequence"/>
</dbReference>
<comment type="similarity">
    <text evidence="3">Belongs to the acetyltransferase family. RimJ subfamily.</text>
</comment>
<dbReference type="RefSeq" id="WP_066837671.1">
    <property type="nucleotide sequence ID" value="NZ_CAPKTW010000045.1"/>
</dbReference>
<dbReference type="SUPFAM" id="SSF55729">
    <property type="entry name" value="Acyl-CoA N-acyltransferases (Nat)"/>
    <property type="match status" value="1"/>
</dbReference>
<dbReference type="PANTHER" id="PTHR43792:SF8">
    <property type="entry name" value="[RIBOSOMAL PROTEIN US5]-ALANINE N-ACETYLTRANSFERASE"/>
    <property type="match status" value="1"/>
</dbReference>
<name>A0A177IRW1_9CORY</name>
<keyword evidence="2" id="KW-0012">Acyltransferase</keyword>
<dbReference type="STRING" id="1705.CA21670_08610"/>
<organism evidence="5 6">
    <name type="scientific">Corynebacterium stationis</name>
    <dbReference type="NCBI Taxonomy" id="1705"/>
    <lineage>
        <taxon>Bacteria</taxon>
        <taxon>Bacillati</taxon>
        <taxon>Actinomycetota</taxon>
        <taxon>Actinomycetes</taxon>
        <taxon>Mycobacteriales</taxon>
        <taxon>Corynebacteriaceae</taxon>
        <taxon>Corynebacterium</taxon>
    </lineage>
</organism>
<dbReference type="OrthoDB" id="5242221at2"/>
<accession>A0A177IRW1</accession>
<dbReference type="PANTHER" id="PTHR43792">
    <property type="entry name" value="GNAT FAMILY, PUTATIVE (AFU_ORTHOLOGUE AFUA_3G00765)-RELATED-RELATED"/>
    <property type="match status" value="1"/>
</dbReference>
<dbReference type="Gene3D" id="3.40.630.30">
    <property type="match status" value="1"/>
</dbReference>